<sequence length="71" mass="8009">MMRNDRIEIIVEIVMFLVSLSSVIISFYYANYFARQPGGKVFAWILGLLCAQSIGFAISHIIEFIHILGGN</sequence>
<feature type="transmembrane region" description="Helical" evidence="1">
    <location>
        <begin position="41"/>
        <end position="62"/>
    </location>
</feature>
<keyword evidence="1" id="KW-1133">Transmembrane helix</keyword>
<accession>A0A6F9Y453</accession>
<comment type="caution">
    <text evidence="2">The sequence shown here is derived from an EMBL/GenBank/DDBJ whole genome shotgun (WGS) entry which is preliminary data.</text>
</comment>
<keyword evidence="1" id="KW-0472">Membrane</keyword>
<evidence type="ECO:0000313" key="3">
    <source>
        <dbReference type="Proteomes" id="UP000494160"/>
    </source>
</evidence>
<feature type="transmembrane region" description="Helical" evidence="1">
    <location>
        <begin position="9"/>
        <end position="29"/>
    </location>
</feature>
<dbReference type="Proteomes" id="UP000494160">
    <property type="component" value="Unassembled WGS sequence"/>
</dbReference>
<organism evidence="2 3">
    <name type="scientific">Ligilactobacillus agilis</name>
    <dbReference type="NCBI Taxonomy" id="1601"/>
    <lineage>
        <taxon>Bacteria</taxon>
        <taxon>Bacillati</taxon>
        <taxon>Bacillota</taxon>
        <taxon>Bacilli</taxon>
        <taxon>Lactobacillales</taxon>
        <taxon>Lactobacillaceae</taxon>
        <taxon>Ligilactobacillus</taxon>
    </lineage>
</organism>
<dbReference type="EMBL" id="BLAP01000030">
    <property type="protein sequence ID" value="GET12341.1"/>
    <property type="molecule type" value="Genomic_DNA"/>
</dbReference>
<proteinExistence type="predicted"/>
<evidence type="ECO:0000313" key="2">
    <source>
        <dbReference type="EMBL" id="GET12341.1"/>
    </source>
</evidence>
<name>A0A6F9Y453_9LACO</name>
<evidence type="ECO:0000256" key="1">
    <source>
        <dbReference type="SAM" id="Phobius"/>
    </source>
</evidence>
<dbReference type="AlphaFoldDB" id="A0A6F9Y453"/>
<gene>
    <name evidence="2" type="ORF">SN811_08410</name>
</gene>
<reference evidence="2 3" key="1">
    <citation type="submission" date="2019-10" db="EMBL/GenBank/DDBJ databases">
        <title>Lactobacillus agilis SN811 Whole Genome Sequencing Project.</title>
        <authorList>
            <person name="Suzuki S."/>
            <person name="Endo A."/>
            <person name="Maeno S."/>
            <person name="Shiwa Y."/>
            <person name="Matsutani M."/>
            <person name="Kajikawa A."/>
        </authorList>
    </citation>
    <scope>NUCLEOTIDE SEQUENCE [LARGE SCALE GENOMIC DNA]</scope>
    <source>
        <strain evidence="2 3">SN811</strain>
    </source>
</reference>
<keyword evidence="1" id="KW-0812">Transmembrane</keyword>
<protein>
    <submittedName>
        <fullName evidence="2">Uncharacterized protein</fullName>
    </submittedName>
</protein>